<feature type="coiled-coil region" evidence="1">
    <location>
        <begin position="1224"/>
        <end position="1352"/>
    </location>
</feature>
<protein>
    <submittedName>
        <fullName evidence="3">Uncharacterized protein</fullName>
    </submittedName>
</protein>
<feature type="region of interest" description="Disordered" evidence="2">
    <location>
        <begin position="672"/>
        <end position="708"/>
    </location>
</feature>
<organism evidence="3 4">
    <name type="scientific">Fraxinus pennsylvanica</name>
    <dbReference type="NCBI Taxonomy" id="56036"/>
    <lineage>
        <taxon>Eukaryota</taxon>
        <taxon>Viridiplantae</taxon>
        <taxon>Streptophyta</taxon>
        <taxon>Embryophyta</taxon>
        <taxon>Tracheophyta</taxon>
        <taxon>Spermatophyta</taxon>
        <taxon>Magnoliopsida</taxon>
        <taxon>eudicotyledons</taxon>
        <taxon>Gunneridae</taxon>
        <taxon>Pentapetalae</taxon>
        <taxon>asterids</taxon>
        <taxon>lamiids</taxon>
        <taxon>Lamiales</taxon>
        <taxon>Oleaceae</taxon>
        <taxon>Oleeae</taxon>
        <taxon>Fraxinus</taxon>
    </lineage>
</organism>
<dbReference type="Gene3D" id="1.10.287.1490">
    <property type="match status" value="2"/>
</dbReference>
<feature type="coiled-coil region" evidence="1">
    <location>
        <begin position="1692"/>
        <end position="1729"/>
    </location>
</feature>
<feature type="coiled-coil region" evidence="1">
    <location>
        <begin position="2002"/>
        <end position="2057"/>
    </location>
</feature>
<feature type="region of interest" description="Disordered" evidence="2">
    <location>
        <begin position="278"/>
        <end position="304"/>
    </location>
</feature>
<feature type="region of interest" description="Disordered" evidence="2">
    <location>
        <begin position="1"/>
        <end position="97"/>
    </location>
</feature>
<feature type="coiled-coil region" evidence="1">
    <location>
        <begin position="914"/>
        <end position="948"/>
    </location>
</feature>
<feature type="coiled-coil region" evidence="1">
    <location>
        <begin position="2303"/>
        <end position="2498"/>
    </location>
</feature>
<dbReference type="PANTHER" id="PTHR43939">
    <property type="entry name" value="COILED-COIL DOMAIN-CONTAINING PROTEIN 158"/>
    <property type="match status" value="1"/>
</dbReference>
<keyword evidence="4" id="KW-1185">Reference proteome</keyword>
<feature type="coiled-coil region" evidence="1">
    <location>
        <begin position="2554"/>
        <end position="2609"/>
    </location>
</feature>
<feature type="compositionally biased region" description="Polar residues" evidence="2">
    <location>
        <begin position="84"/>
        <end position="95"/>
    </location>
</feature>
<feature type="compositionally biased region" description="Basic and acidic residues" evidence="2">
    <location>
        <begin position="55"/>
        <end position="83"/>
    </location>
</feature>
<feature type="region of interest" description="Disordered" evidence="2">
    <location>
        <begin position="226"/>
        <end position="246"/>
    </location>
</feature>
<feature type="coiled-coil region" evidence="1">
    <location>
        <begin position="1466"/>
        <end position="1585"/>
    </location>
</feature>
<sequence>MDKNKNRTDLLAAGRKRLQQFRQKKDNKGNTSKSSGKASNSGHDASANAPNEAVTKPKEVAGGERSGHDAEDHIPLSESHSRANSEQIDTLSATDDLSAKTGIAGTTELAAGTVKFPLKDYGVAETRWNKSAGDGHHDVDLSIPLGGRYTSIHPEDVDPNMSGTLDLVVPKEESTESCISLPIGFASHPEKKHGAEQVTDVGAVQEVGTSGETQVDAGRVMQLEGESRLSSNEFDESAGGPMVSDSGSVEVTAATQLDTQQEPDDASSSVVAINDADDAQGRDDTQPLPDPEVISASSSEVTGLQREDLLSDSSYREKTEMVSVSGDYAEGAQVNFGDSNAERSFEFNTNGAEKSLGQKKVDLSSGSDGSLISLSRLADILRSLDEDEFRFLFMSRELSTETLRNTDNLKISEHQHLADEISMSSTSLNEVQGKNEVLAKELAQCRSELQELVSGREELQKQHHFSISEVEELSAKIDELQNKLETTQGDLSSLTSELFDCRNLVATLQIENENLNQSSNLTTNEKKKLQEENEHIVLENEKMTRELAQCQTSLELLRSEIIDLTENLASLREERRKLEEDKEFVVHENDKLLADLSNYKRMVEAFQVENKNLNDVLLSEPEKRKVLEEERDFILHENERLSKELMDSKDLVAALQADVSHLNGVLTSVTEERNKLEEKKETKFSDNDNQPHESAEIKTSLSSLQAPLKGSEDSEILISEKAASECHADRPSREGLKLDTYDDSFGFVVLKRHLEDAGNVMQKLEKAIEGMHIHSTSLSRSSDKVVGSGVSKLIQAFESKSHSDDDDLEEPLSSEDQTTGDLYIIAEQVAQNLRALLKELILDAENASEFCRGMKETKLLADGAGAKLRSDYDSLREHSDHLEEVNLELMVLYETTREHVCHAIAREGQLVILCDALQKQELSLNSENNELREKLGDFHSKISELESQFDEMCQNSNEMAASISNQVITLQKVVVEKESILEEEWSSNVARILQKVGELDATIDPLGSSISLAGIDNSLDVVSRVSISVSAATNLIVGLRDQLEASHKDHQALWDAYNDKQEKCNTLLHKNEMTTNTLHRLYDDLCKLVGEGSGYKDETETVWLRGDLLDLLHPGVFDNLLEQLNMFLGERIQLQSAHNELNAELTNRARDIDILEKRCLQSDAILKLVEDIEQSVRLEGIEISSNEPASRLESLIHLLLKRYKEAAGSLSMSREETASWEIQLSDLQAQIEHLNFVIVQHENENIVFKQSLKSAEEDVVTLTFKLQEKAAELEQSDQRVSSLREKLSIAVTKGKGLISQRESLKQSLAETSKELEKRSQELLTKDTRLHELETKLKAYSEAGERMEALESELSYIRNSATALRESFLLKDSVLQRIEEILEDLELPEDFHYRDIIEKIDWLAKSVTGNSLPRPDWEPRSSVGGGSYSDTGSGDVDGLKEDTQPNPNSGDDVRRRFEELQSKYYGLAEQNEMLEQSLMERNNLVQRWEEILDRVDMPPQLRSMEPDDKIQWLESALSEAQNQRYSLQQKIENLETSCESLTADLVDAQRRMFELDSALEQASREKEILTRDLEILAHDYDELSEKAAGFEVSNGTLNNELSLLQEKLEQKLRFEEDIRLAEAVISRLQGLVEDVLRDSGIDDVVFGQDGIKYFEALVTKLISAFQQASREKEILSKDLEILTYDYDEISKKAAGFEINNGNLNNELSLLQEKLEQKQGLEEDIRLVEATIGRLQDFVKDVLQDSGTEDVVFCRDGTEYFEALVMKLIEGYKTLVSGKPSNSDAAAAHISEKVEPSHIPRNTDEQDVVIMSKKLEDYMGELMFLKQQKDEYVQNNQSLVHDLEALEIKKNELQELLNQEEQKSASFREKLNVAVRKGKSLVQQRDGMKQVIEELTAEVERLKSEINLNKNVVLEYDQRIKDLSVNQERVQGLESENMFLKDRVAETERYLQERQSSLSMILDTLGDIDVGLARNIVDPVEKLKEIGRHCHGLHTALGSAEQESKKSKRAAELLLAELNEVQERNDALQEELEKASSELSDLSEEKDLAEAAKHEALARIEKLSAIHAEEKDRQLSEFTVIKSVMNQLREELFAIDNVLGDVLSQDLEVLQNTEASMKSFLELGDEPDLSALFSSHGSVISIKAEKEVLMPEVGALKERLYNHQHLLHKEAFRLFEVARTVCTEISSQKQSLEAMKRSVEQLESTEKERSSELFTMRRNVSLIYEAFNIAILEIENTKTHMVGNDLSSGALETKLKSLASVVGGGDLTGDSRAFTEEGIRTIRDKLLLVMKDFISMQTDILEVRQKEMKDTIFNLQKELQEKDIEREKICMELVNQIKEADAKARSHLEDLQSVRAQLHDLQKQVDVKEVEHQELEQRMKESQDREATSEALQQKVKSLSEVLAAKEQENEALIQALDEEEAQMENLTNRIGDLERELQQKNKQLENLEVSRGKALKKLSVTVSKFDELHYLSESLLSEVEKLQSQLQERDREISFLRQEVTRCTNDALSATQMNKKRSSDEIHDFLTWLDTLISPVQVNELASGSMKVDQVSEYKERLQNQIVAFVTELENLRAVTQNSDMLLQEARGKVEELTRKERHLKNSLHEKESQLTMLQGAGDSGHTPSARSDIMEVEQATNKWTTPATIASQVRSLRKTNSDQVAVAIDIDPSSDRLEEDDDDKAHGFKSLTTSRLVPQFTRPVTNMVDGLWMSCDRALMRQPALRLGQAVTFWGKNRTLVTGLVAS</sequence>
<feature type="compositionally biased region" description="Polar residues" evidence="2">
    <location>
        <begin position="29"/>
        <end position="43"/>
    </location>
</feature>
<dbReference type="Proteomes" id="UP000834106">
    <property type="component" value="Chromosome 21"/>
</dbReference>
<evidence type="ECO:0000313" key="4">
    <source>
        <dbReference type="Proteomes" id="UP000834106"/>
    </source>
</evidence>
<accession>A0AAD2AGB0</accession>
<reference evidence="3" key="1">
    <citation type="submission" date="2023-05" db="EMBL/GenBank/DDBJ databases">
        <authorList>
            <person name="Huff M."/>
        </authorList>
    </citation>
    <scope>NUCLEOTIDE SEQUENCE</scope>
</reference>
<evidence type="ECO:0000313" key="3">
    <source>
        <dbReference type="EMBL" id="CAI9784755.1"/>
    </source>
</evidence>
<dbReference type="EMBL" id="OU503056">
    <property type="protein sequence ID" value="CAI9784755.1"/>
    <property type="molecule type" value="Genomic_DNA"/>
</dbReference>
<feature type="coiled-coil region" evidence="1">
    <location>
        <begin position="1813"/>
        <end position="1910"/>
    </location>
</feature>
<keyword evidence="1" id="KW-0175">Coiled coil</keyword>
<feature type="compositionally biased region" description="Basic and acidic residues" evidence="2">
    <location>
        <begin position="672"/>
        <end position="696"/>
    </location>
</feature>
<gene>
    <name evidence="3" type="ORF">FPE_LOCUS32185</name>
</gene>
<evidence type="ECO:0000256" key="1">
    <source>
        <dbReference type="SAM" id="Coils"/>
    </source>
</evidence>
<proteinExistence type="predicted"/>
<feature type="region of interest" description="Disordered" evidence="2">
    <location>
        <begin position="1410"/>
        <end position="1453"/>
    </location>
</feature>
<name>A0AAD2AGB0_9LAMI</name>
<feature type="coiled-coil region" evidence="1">
    <location>
        <begin position="428"/>
        <end position="658"/>
    </location>
</feature>
<dbReference type="PANTHER" id="PTHR43939:SF50">
    <property type="entry name" value="NUCLEOPORIN"/>
    <property type="match status" value="1"/>
</dbReference>
<evidence type="ECO:0000256" key="2">
    <source>
        <dbReference type="SAM" id="MobiDB-lite"/>
    </source>
</evidence>